<reference evidence="1" key="1">
    <citation type="submission" date="2020-08" db="EMBL/GenBank/DDBJ databases">
        <title>Multicomponent nature underlies the extraordinary mechanical properties of spider dragline silk.</title>
        <authorList>
            <person name="Kono N."/>
            <person name="Nakamura H."/>
            <person name="Mori M."/>
            <person name="Yoshida Y."/>
            <person name="Ohtoshi R."/>
            <person name="Malay A.D."/>
            <person name="Moran D.A.P."/>
            <person name="Tomita M."/>
            <person name="Numata K."/>
            <person name="Arakawa K."/>
        </authorList>
    </citation>
    <scope>NUCLEOTIDE SEQUENCE</scope>
</reference>
<name>A0A8X6TJZ1_NEPPI</name>
<accession>A0A8X6TJZ1</accession>
<comment type="caution">
    <text evidence="1">The sequence shown here is derived from an EMBL/GenBank/DDBJ whole genome shotgun (WGS) entry which is preliminary data.</text>
</comment>
<evidence type="ECO:0000313" key="1">
    <source>
        <dbReference type="EMBL" id="GFT18686.1"/>
    </source>
</evidence>
<sequence length="114" mass="13021">MQLECYFKVEALKKNTRLSSAIAAKFFHSGLQPPKCLNVLAATSRDCTKRCKQCHVHLQSLNFPPSGPEWNGYSGFRAEAFQGPEADIPRKRFPYSTKKLKKKLERVVSDFSRK</sequence>
<protein>
    <submittedName>
        <fullName evidence="1">Uncharacterized protein</fullName>
    </submittedName>
</protein>
<organism evidence="1 2">
    <name type="scientific">Nephila pilipes</name>
    <name type="common">Giant wood spider</name>
    <name type="synonym">Nephila maculata</name>
    <dbReference type="NCBI Taxonomy" id="299642"/>
    <lineage>
        <taxon>Eukaryota</taxon>
        <taxon>Metazoa</taxon>
        <taxon>Ecdysozoa</taxon>
        <taxon>Arthropoda</taxon>
        <taxon>Chelicerata</taxon>
        <taxon>Arachnida</taxon>
        <taxon>Araneae</taxon>
        <taxon>Araneomorphae</taxon>
        <taxon>Entelegynae</taxon>
        <taxon>Araneoidea</taxon>
        <taxon>Nephilidae</taxon>
        <taxon>Nephila</taxon>
    </lineage>
</organism>
<dbReference type="EMBL" id="BMAW01010413">
    <property type="protein sequence ID" value="GFT18686.1"/>
    <property type="molecule type" value="Genomic_DNA"/>
</dbReference>
<evidence type="ECO:0000313" key="2">
    <source>
        <dbReference type="Proteomes" id="UP000887013"/>
    </source>
</evidence>
<gene>
    <name evidence="1" type="ORF">NPIL_168501</name>
</gene>
<dbReference type="AlphaFoldDB" id="A0A8X6TJZ1"/>
<keyword evidence="2" id="KW-1185">Reference proteome</keyword>
<dbReference type="Proteomes" id="UP000887013">
    <property type="component" value="Unassembled WGS sequence"/>
</dbReference>
<proteinExistence type="predicted"/>